<dbReference type="SUPFAM" id="SSF63411">
    <property type="entry name" value="LuxS/MPP-like metallohydrolase"/>
    <property type="match status" value="4"/>
</dbReference>
<sequence length="917" mass="100816">MNHSRLKHAAAASLMLCGLSFVATGSAWAAAAGVTLPAGVVKGPSVEGITEYRLPNGLKVLLFPDASKPTVTVNVTYLVGSRHENYGETGMAHLLEHMMFKGSPKNKSIPKEFSDRGMEFNGTTANDRTNYYEVFQASPQNLKWALDMEADRMVHSFVARKDLDSEMTVVRNEYESGENSPFGVLLKRMQSVAYDWHSYGRSTIGNRSDIENVKIENLQAFYKTYYQPDNAVLLVAGKFDPSQTLAWISKSFGAIPKPKRTLPPFWTVEPTQDGERSFVVRRKGDVQIVALGYKIPSALQADSDALSFMSEILGDTPTGRLHKQLVESGKAAQVFSFGMTGYAPGLQIIGAVVKAGQPLEPVREALTEAVEGFAKTPPTEEEMERTRRNFANGIEKSLNDPQQVGVTLSEEISLGDWRLLFEGRDKLPTVTSQQVAEAAARYLRRDNRVVGEFLPEDNPQRAEIPAAPTVAEVLKDFKGKESVLTSEVFDPSQDNINARTEIKTIGGLKVALLPKKNRGETVAVNLQLNWGNEKNLTDKSLIANVANEMLMRGTSKYTREQLADQFSKLKISGSPYSFETTGPNLDAAVRLVAHVLKDASFPQAEFEQLRQQWIVGLEYSRSEPQVLASEAIEQHFNHYPKGDIRNSMTVDEQLAAIKALKLEDVVAFHRDYYGANHGQLSIVGDFDKAAISKTIADSFDGWSSKVDYAPLVNSNVDKAPLHVNLNAPDKENGFYTARANVDINVNDADYPLLDLANYIFGGGSLKSRMMDRIRQKDGLSYGGGSGISAGELDRAGQFGMSAIAAPQNLKKLEAAVREELERALKDGFTETELAGAKSGLMQQRLQNRAKDSVVANGWTHNLYLGRTYSWSKEYEAKLQAATLAQVNAVFRKYIDPSKLSIAIAGDEAKAKAAASKP</sequence>
<evidence type="ECO:0000256" key="2">
    <source>
        <dbReference type="ARBA" id="ARBA00007261"/>
    </source>
</evidence>
<dbReference type="InterPro" id="IPR007863">
    <property type="entry name" value="Peptidase_M16_C"/>
</dbReference>
<reference evidence="12 13" key="1">
    <citation type="submission" date="2019-11" db="EMBL/GenBank/DDBJ databases">
        <title>Novel species isolated from a subtropical stream in China.</title>
        <authorList>
            <person name="Lu H."/>
        </authorList>
    </citation>
    <scope>NUCLEOTIDE SEQUENCE [LARGE SCALE GENOMIC DNA]</scope>
    <source>
        <strain evidence="12 13">FT80W</strain>
    </source>
</reference>
<comment type="caution">
    <text evidence="12">The sequence shown here is derived from an EMBL/GenBank/DDBJ whole genome shotgun (WGS) entry which is preliminary data.</text>
</comment>
<keyword evidence="9" id="KW-0732">Signal</keyword>
<evidence type="ECO:0000259" key="10">
    <source>
        <dbReference type="Pfam" id="PF00675"/>
    </source>
</evidence>
<keyword evidence="4" id="KW-0479">Metal-binding</keyword>
<dbReference type="GO" id="GO:0046872">
    <property type="term" value="F:metal ion binding"/>
    <property type="evidence" value="ECO:0007669"/>
    <property type="project" value="UniProtKB-KW"/>
</dbReference>
<evidence type="ECO:0000313" key="12">
    <source>
        <dbReference type="EMBL" id="MRW91216.1"/>
    </source>
</evidence>
<evidence type="ECO:0000256" key="8">
    <source>
        <dbReference type="RuleBase" id="RU004447"/>
    </source>
</evidence>
<evidence type="ECO:0000256" key="7">
    <source>
        <dbReference type="ARBA" id="ARBA00023049"/>
    </source>
</evidence>
<keyword evidence="3" id="KW-0645">Protease</keyword>
<evidence type="ECO:0000256" key="5">
    <source>
        <dbReference type="ARBA" id="ARBA00022801"/>
    </source>
</evidence>
<evidence type="ECO:0000256" key="9">
    <source>
        <dbReference type="SAM" id="SignalP"/>
    </source>
</evidence>
<feature type="domain" description="Peptidase M16 N-terminal" evidence="10">
    <location>
        <begin position="60"/>
        <end position="205"/>
    </location>
</feature>
<dbReference type="Gene3D" id="3.30.830.10">
    <property type="entry name" value="Metalloenzyme, LuxS/M16 peptidase-like"/>
    <property type="match status" value="4"/>
</dbReference>
<comment type="similarity">
    <text evidence="2 8">Belongs to the peptidase M16 family.</text>
</comment>
<evidence type="ECO:0000256" key="3">
    <source>
        <dbReference type="ARBA" id="ARBA00022670"/>
    </source>
</evidence>
<dbReference type="GO" id="GO:0006508">
    <property type="term" value="P:proteolysis"/>
    <property type="evidence" value="ECO:0007669"/>
    <property type="project" value="UniProtKB-KW"/>
</dbReference>
<dbReference type="GO" id="GO:0004222">
    <property type="term" value="F:metalloendopeptidase activity"/>
    <property type="evidence" value="ECO:0007669"/>
    <property type="project" value="InterPro"/>
</dbReference>
<name>A0A6I2L3N4_9BURK</name>
<dbReference type="InterPro" id="IPR001431">
    <property type="entry name" value="Pept_M16_Zn_BS"/>
</dbReference>
<dbReference type="AlphaFoldDB" id="A0A6I2L3N4"/>
<organism evidence="12 13">
    <name type="scientific">Duganella guangzhouensis</name>
    <dbReference type="NCBI Taxonomy" id="2666084"/>
    <lineage>
        <taxon>Bacteria</taxon>
        <taxon>Pseudomonadati</taxon>
        <taxon>Pseudomonadota</taxon>
        <taxon>Betaproteobacteria</taxon>
        <taxon>Burkholderiales</taxon>
        <taxon>Oxalobacteraceae</taxon>
        <taxon>Telluria group</taxon>
        <taxon>Duganella</taxon>
    </lineage>
</organism>
<keyword evidence="6" id="KW-0862">Zinc</keyword>
<dbReference type="Proteomes" id="UP000433309">
    <property type="component" value="Unassembled WGS sequence"/>
</dbReference>
<gene>
    <name evidence="12" type="ORF">GJ699_14575</name>
</gene>
<feature type="domain" description="Peptidase M16 C-terminal" evidence="11">
    <location>
        <begin position="660"/>
        <end position="840"/>
    </location>
</feature>
<feature type="signal peptide" evidence="9">
    <location>
        <begin position="1"/>
        <end position="29"/>
    </location>
</feature>
<dbReference type="RefSeq" id="WP_154377400.1">
    <property type="nucleotide sequence ID" value="NZ_WKJK01000007.1"/>
</dbReference>
<evidence type="ECO:0000259" key="11">
    <source>
        <dbReference type="Pfam" id="PF05193"/>
    </source>
</evidence>
<dbReference type="PANTHER" id="PTHR43690:SF17">
    <property type="entry name" value="PROTEIN YHJJ"/>
    <property type="match status" value="1"/>
</dbReference>
<feature type="domain" description="Peptidase M16 C-terminal" evidence="11">
    <location>
        <begin position="213"/>
        <end position="389"/>
    </location>
</feature>
<dbReference type="InterPro" id="IPR050626">
    <property type="entry name" value="Peptidase_M16"/>
</dbReference>
<evidence type="ECO:0000256" key="6">
    <source>
        <dbReference type="ARBA" id="ARBA00022833"/>
    </source>
</evidence>
<dbReference type="PROSITE" id="PS00143">
    <property type="entry name" value="INSULINASE"/>
    <property type="match status" value="1"/>
</dbReference>
<dbReference type="Pfam" id="PF05193">
    <property type="entry name" value="Peptidase_M16_C"/>
    <property type="match status" value="2"/>
</dbReference>
<keyword evidence="5" id="KW-0378">Hydrolase</keyword>
<accession>A0A6I2L3N4</accession>
<protein>
    <submittedName>
        <fullName evidence="12">Insulinase family protein</fullName>
    </submittedName>
</protein>
<feature type="chain" id="PRO_5026184958" evidence="9">
    <location>
        <begin position="30"/>
        <end position="917"/>
    </location>
</feature>
<keyword evidence="13" id="KW-1185">Reference proteome</keyword>
<keyword evidence="7" id="KW-0482">Metalloprotease</keyword>
<evidence type="ECO:0000256" key="4">
    <source>
        <dbReference type="ARBA" id="ARBA00022723"/>
    </source>
</evidence>
<proteinExistence type="inferred from homology"/>
<evidence type="ECO:0000256" key="1">
    <source>
        <dbReference type="ARBA" id="ARBA00001947"/>
    </source>
</evidence>
<evidence type="ECO:0000313" key="13">
    <source>
        <dbReference type="Proteomes" id="UP000433309"/>
    </source>
</evidence>
<dbReference type="PANTHER" id="PTHR43690">
    <property type="entry name" value="NARDILYSIN"/>
    <property type="match status" value="1"/>
</dbReference>
<dbReference type="InterPro" id="IPR011249">
    <property type="entry name" value="Metalloenz_LuxS/M16"/>
</dbReference>
<dbReference type="EMBL" id="WKJK01000007">
    <property type="protein sequence ID" value="MRW91216.1"/>
    <property type="molecule type" value="Genomic_DNA"/>
</dbReference>
<dbReference type="Pfam" id="PF00675">
    <property type="entry name" value="Peptidase_M16"/>
    <property type="match status" value="1"/>
</dbReference>
<dbReference type="InterPro" id="IPR011765">
    <property type="entry name" value="Pept_M16_N"/>
</dbReference>
<comment type="cofactor">
    <cofactor evidence="1">
        <name>Zn(2+)</name>
        <dbReference type="ChEBI" id="CHEBI:29105"/>
    </cofactor>
</comment>